<keyword evidence="9 12" id="KW-0472">Membrane</keyword>
<evidence type="ECO:0000256" key="11">
    <source>
        <dbReference type="ARBA" id="ARBA00023180"/>
    </source>
</evidence>
<dbReference type="FunFam" id="3.80.10.10:FF:000213">
    <property type="entry name" value="Tyrosine-sulfated glycopeptide receptor 1"/>
    <property type="match status" value="1"/>
</dbReference>
<keyword evidence="11" id="KW-0325">Glycoprotein</keyword>
<accession>A0AAW2W4E8</accession>
<dbReference type="InterPro" id="IPR051502">
    <property type="entry name" value="RLP_Defense_Trigger"/>
</dbReference>
<keyword evidence="3" id="KW-1003">Cell membrane</keyword>
<dbReference type="InterPro" id="IPR003591">
    <property type="entry name" value="Leu-rich_rpt_typical-subtyp"/>
</dbReference>
<evidence type="ECO:0000256" key="10">
    <source>
        <dbReference type="ARBA" id="ARBA00023170"/>
    </source>
</evidence>
<evidence type="ECO:0000256" key="12">
    <source>
        <dbReference type="SAM" id="Phobius"/>
    </source>
</evidence>
<sequence length="712" mass="77858">MLTLNIFIFLLLFSSSKALSCNEIDHNSLVSFYHHISSPPPLNWSSSTPCCQWEGVACQTHDHRVTHLSLPGRDLSGTLTPFLANLSFLSHLNLSRNHLSGPFSLTLFHSLNRLKTLDLSFNRFSGLLQPPESSGSFLPVSIQTLDLSSNRFIGTVDPLFLRRAKNLISFNVSNNSFSGPIPSSICRSSPFLRVLDFSMNHFSGGIFDGLGGCSQLQIFRAGSNSLSGWLPNDLYGVRTLKEISLSSNRFSGPINYSIVHLSRLRVLELHVNELSGGLPTDIGLLSNLEQLQLHTNSLSGTLPPSLMDCTNLTTLLLRNNLLGGELSSLDFSKLQKLQTIDLGNNSFVGRIPHSLCLCRSVIAVRLAINALVGEIPPCMASLRSLTHLSVGGNNLSNIVGALKTLSNCDNLKVLLLTGSFHDETSIDDNDLWHRSGFQNLQILSLEGCNLTGQIPSWIAKLRNLKGLDLSDNRILGPIPTWLGEMPDLFALNISRNLLSGDLPRELCQLPALTADKTSLDLSYLALPFLVNKQEYNRLINLPRGLVVGKNNLSGNIPSEIGQLKLVQYLDLSNNNFIGSIPDKLSHLVDLMNLDLSGNHLSGEIPPSLTGLHFLSSFSVADNDLEGAIPSGGQFETFPAASFEGNPKLCGNVLKRKCRVLKQVEMEQPEPEHEPESSLFNILSFGLGYMVGLLAISIALFSSNSCLSFSFRH</sequence>
<name>A0AAW2W4E8_SESRA</name>
<keyword evidence="5 12" id="KW-0812">Transmembrane</keyword>
<dbReference type="Pfam" id="PF08263">
    <property type="entry name" value="LRRNT_2"/>
    <property type="match status" value="1"/>
</dbReference>
<dbReference type="GO" id="GO:0005886">
    <property type="term" value="C:plasma membrane"/>
    <property type="evidence" value="ECO:0007669"/>
    <property type="project" value="UniProtKB-SubCell"/>
</dbReference>
<dbReference type="GO" id="GO:0051707">
    <property type="term" value="P:response to other organism"/>
    <property type="evidence" value="ECO:0007669"/>
    <property type="project" value="UniProtKB-ARBA"/>
</dbReference>
<dbReference type="SUPFAM" id="SSF52058">
    <property type="entry name" value="L domain-like"/>
    <property type="match status" value="1"/>
</dbReference>
<proteinExistence type="inferred from homology"/>
<dbReference type="GO" id="GO:0006952">
    <property type="term" value="P:defense response"/>
    <property type="evidence" value="ECO:0007669"/>
    <property type="project" value="UniProtKB-ARBA"/>
</dbReference>
<keyword evidence="6 13" id="KW-0732">Signal</keyword>
<dbReference type="SMART" id="SM00369">
    <property type="entry name" value="LRR_TYP"/>
    <property type="match status" value="7"/>
</dbReference>
<feature type="domain" description="Leucine-rich repeat-containing N-terminal plant-type" evidence="14">
    <location>
        <begin position="26"/>
        <end position="58"/>
    </location>
</feature>
<feature type="transmembrane region" description="Helical" evidence="12">
    <location>
        <begin position="678"/>
        <end position="701"/>
    </location>
</feature>
<evidence type="ECO:0000256" key="2">
    <source>
        <dbReference type="ARBA" id="ARBA00009592"/>
    </source>
</evidence>
<evidence type="ECO:0000256" key="3">
    <source>
        <dbReference type="ARBA" id="ARBA00022475"/>
    </source>
</evidence>
<dbReference type="Gene3D" id="3.80.10.10">
    <property type="entry name" value="Ribonuclease Inhibitor"/>
    <property type="match status" value="2"/>
</dbReference>
<evidence type="ECO:0000256" key="9">
    <source>
        <dbReference type="ARBA" id="ARBA00023136"/>
    </source>
</evidence>
<feature type="chain" id="PRO_5044013975" evidence="13">
    <location>
        <begin position="19"/>
        <end position="712"/>
    </location>
</feature>
<evidence type="ECO:0000256" key="6">
    <source>
        <dbReference type="ARBA" id="ARBA00022729"/>
    </source>
</evidence>
<comment type="similarity">
    <text evidence="2">Belongs to the RLP family.</text>
</comment>
<dbReference type="InterPro" id="IPR001611">
    <property type="entry name" value="Leu-rich_rpt"/>
</dbReference>
<evidence type="ECO:0000256" key="1">
    <source>
        <dbReference type="ARBA" id="ARBA00004251"/>
    </source>
</evidence>
<dbReference type="EMBL" id="JACGWJ010000002">
    <property type="protein sequence ID" value="KAL0436767.1"/>
    <property type="molecule type" value="Genomic_DNA"/>
</dbReference>
<keyword evidence="4" id="KW-0433">Leucine-rich repeat</keyword>
<comment type="caution">
    <text evidence="15">The sequence shown here is derived from an EMBL/GenBank/DDBJ whole genome shotgun (WGS) entry which is preliminary data.</text>
</comment>
<evidence type="ECO:0000313" key="15">
    <source>
        <dbReference type="EMBL" id="KAL0436767.1"/>
    </source>
</evidence>
<evidence type="ECO:0000256" key="5">
    <source>
        <dbReference type="ARBA" id="ARBA00022692"/>
    </source>
</evidence>
<dbReference type="AlphaFoldDB" id="A0AAW2W4E8"/>
<reference evidence="15" key="1">
    <citation type="submission" date="2020-06" db="EMBL/GenBank/DDBJ databases">
        <authorList>
            <person name="Li T."/>
            <person name="Hu X."/>
            <person name="Zhang T."/>
            <person name="Song X."/>
            <person name="Zhang H."/>
            <person name="Dai N."/>
            <person name="Sheng W."/>
            <person name="Hou X."/>
            <person name="Wei L."/>
        </authorList>
    </citation>
    <scope>NUCLEOTIDE SEQUENCE</scope>
    <source>
        <strain evidence="15">G02</strain>
        <tissue evidence="15">Leaf</tissue>
    </source>
</reference>
<dbReference type="PANTHER" id="PTHR48062:SF4">
    <property type="entry name" value="RECEPTOR-LIKE PROTEIN 2-RELATED"/>
    <property type="match status" value="1"/>
</dbReference>
<dbReference type="FunFam" id="3.80.10.10:FF:000041">
    <property type="entry name" value="LRR receptor-like serine/threonine-protein kinase ERECTA"/>
    <property type="match status" value="1"/>
</dbReference>
<evidence type="ECO:0000256" key="13">
    <source>
        <dbReference type="SAM" id="SignalP"/>
    </source>
</evidence>
<keyword evidence="7" id="KW-0677">Repeat</keyword>
<evidence type="ECO:0000259" key="14">
    <source>
        <dbReference type="Pfam" id="PF08263"/>
    </source>
</evidence>
<dbReference type="SUPFAM" id="SSF52047">
    <property type="entry name" value="RNI-like"/>
    <property type="match status" value="1"/>
</dbReference>
<protein>
    <submittedName>
        <fullName evidence="15">Tyrosine-sulfated glycopeptide receptor 1</fullName>
    </submittedName>
</protein>
<dbReference type="PANTHER" id="PTHR48062">
    <property type="entry name" value="RECEPTOR-LIKE PROTEIN 14"/>
    <property type="match status" value="1"/>
</dbReference>
<gene>
    <name evidence="15" type="ORF">Sradi_0384600</name>
</gene>
<reference evidence="15" key="2">
    <citation type="journal article" date="2024" name="Plant">
        <title>Genomic evolution and insights into agronomic trait innovations of Sesamum species.</title>
        <authorList>
            <person name="Miao H."/>
            <person name="Wang L."/>
            <person name="Qu L."/>
            <person name="Liu H."/>
            <person name="Sun Y."/>
            <person name="Le M."/>
            <person name="Wang Q."/>
            <person name="Wei S."/>
            <person name="Zheng Y."/>
            <person name="Lin W."/>
            <person name="Duan Y."/>
            <person name="Cao H."/>
            <person name="Xiong S."/>
            <person name="Wang X."/>
            <person name="Wei L."/>
            <person name="Li C."/>
            <person name="Ma Q."/>
            <person name="Ju M."/>
            <person name="Zhao R."/>
            <person name="Li G."/>
            <person name="Mu C."/>
            <person name="Tian Q."/>
            <person name="Mei H."/>
            <person name="Zhang T."/>
            <person name="Gao T."/>
            <person name="Zhang H."/>
        </authorList>
    </citation>
    <scope>NUCLEOTIDE SEQUENCE</scope>
    <source>
        <strain evidence="15">G02</strain>
    </source>
</reference>
<dbReference type="InterPro" id="IPR013210">
    <property type="entry name" value="LRR_N_plant-typ"/>
</dbReference>
<comment type="subcellular location">
    <subcellularLocation>
        <location evidence="1">Cell membrane</location>
        <topology evidence="1">Single-pass type I membrane protein</topology>
    </subcellularLocation>
</comment>
<dbReference type="InterPro" id="IPR032675">
    <property type="entry name" value="LRR_dom_sf"/>
</dbReference>
<evidence type="ECO:0000256" key="8">
    <source>
        <dbReference type="ARBA" id="ARBA00022989"/>
    </source>
</evidence>
<dbReference type="PRINTS" id="PR00019">
    <property type="entry name" value="LEURICHRPT"/>
</dbReference>
<dbReference type="Pfam" id="PF13855">
    <property type="entry name" value="LRR_8"/>
    <property type="match status" value="1"/>
</dbReference>
<evidence type="ECO:0000256" key="4">
    <source>
        <dbReference type="ARBA" id="ARBA00022614"/>
    </source>
</evidence>
<evidence type="ECO:0000256" key="7">
    <source>
        <dbReference type="ARBA" id="ARBA00022737"/>
    </source>
</evidence>
<keyword evidence="8 12" id="KW-1133">Transmembrane helix</keyword>
<organism evidence="15">
    <name type="scientific">Sesamum radiatum</name>
    <name type="common">Black benniseed</name>
    <dbReference type="NCBI Taxonomy" id="300843"/>
    <lineage>
        <taxon>Eukaryota</taxon>
        <taxon>Viridiplantae</taxon>
        <taxon>Streptophyta</taxon>
        <taxon>Embryophyta</taxon>
        <taxon>Tracheophyta</taxon>
        <taxon>Spermatophyta</taxon>
        <taxon>Magnoliopsida</taxon>
        <taxon>eudicotyledons</taxon>
        <taxon>Gunneridae</taxon>
        <taxon>Pentapetalae</taxon>
        <taxon>asterids</taxon>
        <taxon>lamiids</taxon>
        <taxon>Lamiales</taxon>
        <taxon>Pedaliaceae</taxon>
        <taxon>Sesamum</taxon>
    </lineage>
</organism>
<feature type="signal peptide" evidence="13">
    <location>
        <begin position="1"/>
        <end position="18"/>
    </location>
</feature>
<keyword evidence="10 15" id="KW-0675">Receptor</keyword>
<dbReference type="Pfam" id="PF00560">
    <property type="entry name" value="LRR_1"/>
    <property type="match status" value="7"/>
</dbReference>